<sequence length="720" mass="78927">MFRDASLERTREFEFEYCTHLLAARAREISLADSNFFYEVEEGGRQSLELERRTAKMEKAKAKEPSLEDCLKLLRGESDEQRLVGLLLVTKFVKGDDLDAVRKVFDAIGFQFTNRLINTSEAGQSGKARAEQRSYLHLALSILAAFCRVPELASLDETISKVPVLLQTLANKDHEAATHDCFEALLLIATASEKGLMSIAVPVALPVVAHRLSSSPSEASWTVLAVRLLHCLLTRIAAENAVREYAQNLALVILPVARQLCDKQDISKFEALAVLYSLLVSDISMPVRVAIGTSPISPEWAALARTGLGQILHSRVAIEQKHIVLELAQAIVEVVSDTWLVGPMVLPGEKVLSPPDRFFLLIVETLRVESAVLLNEVARSSFDPGQEPRTTDGSSVKERRLMSCFALLESVINIVTNQEDEDKNMNESSLQRIDETVLQKTLKVLDEVVGLVIELLEDAQARNQNEGEILVACVRIASRYLAEAPSAHRERCLRLLGFMLAVTSKVNERSFAVMQFMLPFLTQITLSVDGCTALVACNGHKKLASYLAWTVHNQIPGAMVDGCDVLLNILSKKDEIAGISAGEFASVLPPLAASAGQRSSDMENYMATCVCVSILALTSEDALRSRVELGPGVVNKIIQLITKSVESIAKVSRAGGSLEQADEADLWDIILAGCVTCVKGRPRYPSLDKALRRVLTVDTVAGTSPLILRELSQTLQLFKN</sequence>
<dbReference type="Pfam" id="PF05536">
    <property type="entry name" value="Neurochondrin"/>
    <property type="match status" value="1"/>
</dbReference>
<dbReference type="OrthoDB" id="8962942at2759"/>
<dbReference type="EMBL" id="KZ772705">
    <property type="protein sequence ID" value="PTQ41657.1"/>
    <property type="molecule type" value="Genomic_DNA"/>
</dbReference>
<reference evidence="2" key="1">
    <citation type="journal article" date="2017" name="Cell">
        <title>Insights into land plant evolution garnered from the Marchantia polymorpha genome.</title>
        <authorList>
            <person name="Bowman J.L."/>
            <person name="Kohchi T."/>
            <person name="Yamato K.T."/>
            <person name="Jenkins J."/>
            <person name="Shu S."/>
            <person name="Ishizaki K."/>
            <person name="Yamaoka S."/>
            <person name="Nishihama R."/>
            <person name="Nakamura Y."/>
            <person name="Berger F."/>
            <person name="Adam C."/>
            <person name="Aki S.S."/>
            <person name="Althoff F."/>
            <person name="Araki T."/>
            <person name="Arteaga-Vazquez M.A."/>
            <person name="Balasubrmanian S."/>
            <person name="Barry K."/>
            <person name="Bauer D."/>
            <person name="Boehm C.R."/>
            <person name="Briginshaw L."/>
            <person name="Caballero-Perez J."/>
            <person name="Catarino B."/>
            <person name="Chen F."/>
            <person name="Chiyoda S."/>
            <person name="Chovatia M."/>
            <person name="Davies K.M."/>
            <person name="Delmans M."/>
            <person name="Demura T."/>
            <person name="Dierschke T."/>
            <person name="Dolan L."/>
            <person name="Dorantes-Acosta A.E."/>
            <person name="Eklund D.M."/>
            <person name="Florent S.N."/>
            <person name="Flores-Sandoval E."/>
            <person name="Fujiyama A."/>
            <person name="Fukuzawa H."/>
            <person name="Galik B."/>
            <person name="Grimanelli D."/>
            <person name="Grimwood J."/>
            <person name="Grossniklaus U."/>
            <person name="Hamada T."/>
            <person name="Haseloff J."/>
            <person name="Hetherington A.J."/>
            <person name="Higo A."/>
            <person name="Hirakawa Y."/>
            <person name="Hundley H.N."/>
            <person name="Ikeda Y."/>
            <person name="Inoue K."/>
            <person name="Inoue S.I."/>
            <person name="Ishida S."/>
            <person name="Jia Q."/>
            <person name="Kakita M."/>
            <person name="Kanazawa T."/>
            <person name="Kawai Y."/>
            <person name="Kawashima T."/>
            <person name="Kennedy M."/>
            <person name="Kinose K."/>
            <person name="Kinoshita T."/>
            <person name="Kohara Y."/>
            <person name="Koide E."/>
            <person name="Komatsu K."/>
            <person name="Kopischke S."/>
            <person name="Kubo M."/>
            <person name="Kyozuka J."/>
            <person name="Lagercrantz U."/>
            <person name="Lin S.S."/>
            <person name="Lindquist E."/>
            <person name="Lipzen A.M."/>
            <person name="Lu C.W."/>
            <person name="De Luna E."/>
            <person name="Martienssen R.A."/>
            <person name="Minamino N."/>
            <person name="Mizutani M."/>
            <person name="Mizutani M."/>
            <person name="Mochizuki N."/>
            <person name="Monte I."/>
            <person name="Mosher R."/>
            <person name="Nagasaki H."/>
            <person name="Nakagami H."/>
            <person name="Naramoto S."/>
            <person name="Nishitani K."/>
            <person name="Ohtani M."/>
            <person name="Okamoto T."/>
            <person name="Okumura M."/>
            <person name="Phillips J."/>
            <person name="Pollak B."/>
            <person name="Reinders A."/>
            <person name="Rovekamp M."/>
            <person name="Sano R."/>
            <person name="Sawa S."/>
            <person name="Schmid M.W."/>
            <person name="Shirakawa M."/>
            <person name="Solano R."/>
            <person name="Spunde A."/>
            <person name="Suetsugu N."/>
            <person name="Sugano S."/>
            <person name="Sugiyama A."/>
            <person name="Sun R."/>
            <person name="Suzuki Y."/>
            <person name="Takenaka M."/>
            <person name="Takezawa D."/>
            <person name="Tomogane H."/>
            <person name="Tsuzuki M."/>
            <person name="Ueda T."/>
            <person name="Umeda M."/>
            <person name="Ward J.M."/>
            <person name="Watanabe Y."/>
            <person name="Yazaki K."/>
            <person name="Yokoyama R."/>
            <person name="Yoshitake Y."/>
            <person name="Yotsui I."/>
            <person name="Zachgo S."/>
            <person name="Schmutz J."/>
        </authorList>
    </citation>
    <scope>NUCLEOTIDE SEQUENCE [LARGE SCALE GENOMIC DNA]</scope>
    <source>
        <strain evidence="2">Tak-1</strain>
    </source>
</reference>
<dbReference type="InterPro" id="IPR008709">
    <property type="entry name" value="Neurochondrin"/>
</dbReference>
<dbReference type="PANTHER" id="PTHR13109">
    <property type="entry name" value="NEUROCHONDRIN"/>
    <property type="match status" value="1"/>
</dbReference>
<evidence type="ECO:0000313" key="2">
    <source>
        <dbReference type="Proteomes" id="UP000244005"/>
    </source>
</evidence>
<organism evidence="1 2">
    <name type="scientific">Marchantia polymorpha</name>
    <name type="common">Common liverwort</name>
    <name type="synonym">Marchantia aquatica</name>
    <dbReference type="NCBI Taxonomy" id="3197"/>
    <lineage>
        <taxon>Eukaryota</taxon>
        <taxon>Viridiplantae</taxon>
        <taxon>Streptophyta</taxon>
        <taxon>Embryophyta</taxon>
        <taxon>Marchantiophyta</taxon>
        <taxon>Marchantiopsida</taxon>
        <taxon>Marchantiidae</taxon>
        <taxon>Marchantiales</taxon>
        <taxon>Marchantiaceae</taxon>
        <taxon>Marchantia</taxon>
    </lineage>
</organism>
<dbReference type="Proteomes" id="UP000244005">
    <property type="component" value="Unassembled WGS sequence"/>
</dbReference>
<dbReference type="AlphaFoldDB" id="A0A2R6X6D8"/>
<proteinExistence type="predicted"/>
<gene>
    <name evidence="1" type="ORF">MARPO_0033s0067</name>
</gene>
<evidence type="ECO:0008006" key="3">
    <source>
        <dbReference type="Google" id="ProtNLM"/>
    </source>
</evidence>
<dbReference type="OMA" id="IVHYKKP"/>
<dbReference type="PANTHER" id="PTHR13109:SF7">
    <property type="entry name" value="NEUROCHONDRIN"/>
    <property type="match status" value="1"/>
</dbReference>
<dbReference type="InterPro" id="IPR016024">
    <property type="entry name" value="ARM-type_fold"/>
</dbReference>
<name>A0A2R6X6D8_MARPO</name>
<evidence type="ECO:0000313" key="1">
    <source>
        <dbReference type="EMBL" id="PTQ41657.1"/>
    </source>
</evidence>
<accession>A0A2R6X6D8</accession>
<protein>
    <recommendedName>
        <fullName evidence="3">Neurochondrin</fullName>
    </recommendedName>
</protein>
<dbReference type="SUPFAM" id="SSF48371">
    <property type="entry name" value="ARM repeat"/>
    <property type="match status" value="1"/>
</dbReference>
<keyword evidence="2" id="KW-1185">Reference proteome</keyword>